<evidence type="ECO:0000256" key="8">
    <source>
        <dbReference type="SAM" id="Phobius"/>
    </source>
</evidence>
<dbReference type="GO" id="GO:0051301">
    <property type="term" value="P:cell division"/>
    <property type="evidence" value="ECO:0007669"/>
    <property type="project" value="UniProtKB-KW"/>
</dbReference>
<evidence type="ECO:0000256" key="2">
    <source>
        <dbReference type="ARBA" id="ARBA00022475"/>
    </source>
</evidence>
<keyword evidence="4 8" id="KW-0812">Transmembrane</keyword>
<evidence type="ECO:0000313" key="10">
    <source>
        <dbReference type="EMBL" id="TYZ23567.1"/>
    </source>
</evidence>
<evidence type="ECO:0000259" key="9">
    <source>
        <dbReference type="PROSITE" id="PS51779"/>
    </source>
</evidence>
<dbReference type="RefSeq" id="WP_149171293.1">
    <property type="nucleotide sequence ID" value="NZ_VTOY01000003.1"/>
</dbReference>
<evidence type="ECO:0000256" key="4">
    <source>
        <dbReference type="ARBA" id="ARBA00022692"/>
    </source>
</evidence>
<dbReference type="EMBL" id="VTOY01000003">
    <property type="protein sequence ID" value="TYZ23567.1"/>
    <property type="molecule type" value="Genomic_DNA"/>
</dbReference>
<evidence type="ECO:0000256" key="1">
    <source>
        <dbReference type="ARBA" id="ARBA00004370"/>
    </source>
</evidence>
<comment type="caution">
    <text evidence="10">The sequence shown here is derived from an EMBL/GenBank/DDBJ whole genome shotgun (WGS) entry which is preliminary data.</text>
</comment>
<evidence type="ECO:0000256" key="3">
    <source>
        <dbReference type="ARBA" id="ARBA00022618"/>
    </source>
</evidence>
<name>A0A5D6W6H4_9FIRM</name>
<dbReference type="InterPro" id="IPR050487">
    <property type="entry name" value="FtsQ_DivIB"/>
</dbReference>
<sequence>MQPIKSNRKVRRSPRRIIKGLLFLLICGSIMGIVIYSPLFTFQRLNLNGNSYLNSDDVMEIGRIQKGNPLFQLKTDEITQNLMHDLRIESAVVRRRLPDTIEIDITERVPVATAICDYGYIDFDRQGKVIHSYRSLHKMPIPLITGTTLHDLYIGDDNKDEQVAQILMFLQKLNADALNQISEINMANPEQITAYTTNGVQIRLGSMERLDEKAKLTQDFLDNLPGSRHSIEYVDFSYTAPFIRLKHMPKEKETVVDANAQ</sequence>
<evidence type="ECO:0000256" key="6">
    <source>
        <dbReference type="ARBA" id="ARBA00023136"/>
    </source>
</evidence>
<feature type="domain" description="POTRA" evidence="9">
    <location>
        <begin position="40"/>
        <end position="108"/>
    </location>
</feature>
<reference evidence="10 11" key="1">
    <citation type="submission" date="2019-08" db="EMBL/GenBank/DDBJ databases">
        <title>Selenomonas sp. mPRGC5 and Selenomonas sp. mPRGC8 isolated from ruminal fluid of dairy goat (Capra hircus).</title>
        <authorList>
            <person name="Poothong S."/>
            <person name="Nuengjamnong C."/>
            <person name="Tanasupawat S."/>
        </authorList>
    </citation>
    <scope>NUCLEOTIDE SEQUENCE [LARGE SCALE GENOMIC DNA]</scope>
    <source>
        <strain evidence="11">mPRGC5</strain>
    </source>
</reference>
<evidence type="ECO:0000313" key="11">
    <source>
        <dbReference type="Proteomes" id="UP000323646"/>
    </source>
</evidence>
<dbReference type="PANTHER" id="PTHR37820:SF1">
    <property type="entry name" value="CELL DIVISION PROTEIN FTSQ"/>
    <property type="match status" value="1"/>
</dbReference>
<dbReference type="Pfam" id="PF08478">
    <property type="entry name" value="POTRA_1"/>
    <property type="match status" value="1"/>
</dbReference>
<dbReference type="AlphaFoldDB" id="A0A5D6W6H4"/>
<keyword evidence="6 8" id="KW-0472">Membrane</keyword>
<accession>A0A5D6W6H4</accession>
<dbReference type="PANTHER" id="PTHR37820">
    <property type="entry name" value="CELL DIVISION PROTEIN DIVIB"/>
    <property type="match status" value="1"/>
</dbReference>
<comment type="subcellular location">
    <subcellularLocation>
        <location evidence="1">Membrane</location>
    </subcellularLocation>
</comment>
<dbReference type="InterPro" id="IPR013685">
    <property type="entry name" value="POTRA_FtsQ_type"/>
</dbReference>
<keyword evidence="3" id="KW-0132">Cell division</keyword>
<gene>
    <name evidence="10" type="ORF">FZ040_06670</name>
</gene>
<feature type="transmembrane region" description="Helical" evidence="8">
    <location>
        <begin position="21"/>
        <end position="40"/>
    </location>
</feature>
<dbReference type="Pfam" id="PF03799">
    <property type="entry name" value="FtsQ_DivIB_C"/>
    <property type="match status" value="1"/>
</dbReference>
<evidence type="ECO:0000256" key="7">
    <source>
        <dbReference type="ARBA" id="ARBA00023306"/>
    </source>
</evidence>
<dbReference type="GO" id="GO:0005886">
    <property type="term" value="C:plasma membrane"/>
    <property type="evidence" value="ECO:0007669"/>
    <property type="project" value="TreeGrafter"/>
</dbReference>
<keyword evidence="7" id="KW-0131">Cell cycle</keyword>
<keyword evidence="2" id="KW-1003">Cell membrane</keyword>
<proteinExistence type="predicted"/>
<dbReference type="PROSITE" id="PS51779">
    <property type="entry name" value="POTRA"/>
    <property type="match status" value="1"/>
</dbReference>
<keyword evidence="5 8" id="KW-1133">Transmembrane helix</keyword>
<dbReference type="Proteomes" id="UP000323646">
    <property type="component" value="Unassembled WGS sequence"/>
</dbReference>
<dbReference type="InterPro" id="IPR034746">
    <property type="entry name" value="POTRA"/>
</dbReference>
<organism evidence="10 11">
    <name type="scientific">Selenomonas ruminis</name>
    <dbReference type="NCBI Taxonomy" id="2593411"/>
    <lineage>
        <taxon>Bacteria</taxon>
        <taxon>Bacillati</taxon>
        <taxon>Bacillota</taxon>
        <taxon>Negativicutes</taxon>
        <taxon>Selenomonadales</taxon>
        <taxon>Selenomonadaceae</taxon>
        <taxon>Selenomonas</taxon>
    </lineage>
</organism>
<dbReference type="Gene3D" id="3.10.20.310">
    <property type="entry name" value="membrane protein fhac"/>
    <property type="match status" value="1"/>
</dbReference>
<dbReference type="Gene3D" id="3.40.50.10960">
    <property type="match status" value="1"/>
</dbReference>
<protein>
    <submittedName>
        <fullName evidence="10">FtsQ-type POTRA domain-containing protein</fullName>
    </submittedName>
</protein>
<dbReference type="InterPro" id="IPR005548">
    <property type="entry name" value="Cell_div_FtsQ/DivIB_C"/>
</dbReference>
<keyword evidence="11" id="KW-1185">Reference proteome</keyword>
<dbReference type="OrthoDB" id="1633656at2"/>
<evidence type="ECO:0000256" key="5">
    <source>
        <dbReference type="ARBA" id="ARBA00022989"/>
    </source>
</evidence>